<comment type="similarity">
    <text evidence="2">Belongs to the MUB1/samB family.</text>
</comment>
<dbReference type="PROSITE" id="PS50865">
    <property type="entry name" value="ZF_MYND_2"/>
    <property type="match status" value="1"/>
</dbReference>
<keyword evidence="6" id="KW-0862">Zinc</keyword>
<feature type="region of interest" description="Disordered" evidence="8">
    <location>
        <begin position="854"/>
        <end position="925"/>
    </location>
</feature>
<feature type="compositionally biased region" description="Basic and acidic residues" evidence="8">
    <location>
        <begin position="453"/>
        <end position="462"/>
    </location>
</feature>
<feature type="region of interest" description="Disordered" evidence="8">
    <location>
        <begin position="803"/>
        <end position="830"/>
    </location>
</feature>
<evidence type="ECO:0000256" key="4">
    <source>
        <dbReference type="ARBA" id="ARBA00022723"/>
    </source>
</evidence>
<reference evidence="11" key="1">
    <citation type="submission" date="2016-04" db="EMBL/GenBank/DDBJ databases">
        <authorList>
            <person name="Guldener U."/>
            <person name="Guldener U."/>
        </authorList>
    </citation>
    <scope>NUCLEOTIDE SEQUENCE [LARGE SCALE GENOMIC DNA]</scope>
    <source>
        <strain evidence="11">UB2112</strain>
    </source>
</reference>
<feature type="compositionally biased region" description="Basic and acidic residues" evidence="8">
    <location>
        <begin position="157"/>
        <end position="169"/>
    </location>
</feature>
<dbReference type="GO" id="GO:0005737">
    <property type="term" value="C:cytoplasm"/>
    <property type="evidence" value="ECO:0007669"/>
    <property type="project" value="UniProtKB-SubCell"/>
</dbReference>
<feature type="compositionally biased region" description="Basic residues" evidence="8">
    <location>
        <begin position="571"/>
        <end position="589"/>
    </location>
</feature>
<name>A0A1K0G3B3_9BASI</name>
<feature type="compositionally biased region" description="Polar residues" evidence="8">
    <location>
        <begin position="426"/>
        <end position="444"/>
    </location>
</feature>
<dbReference type="InterPro" id="IPR051664">
    <property type="entry name" value="MYND-type_zinc_finger"/>
</dbReference>
<comment type="subcellular location">
    <subcellularLocation>
        <location evidence="1">Cytoplasm</location>
    </subcellularLocation>
</comment>
<feature type="region of interest" description="Disordered" evidence="8">
    <location>
        <begin position="1221"/>
        <end position="1250"/>
    </location>
</feature>
<feature type="compositionally biased region" description="Low complexity" evidence="8">
    <location>
        <begin position="310"/>
        <end position="319"/>
    </location>
</feature>
<dbReference type="GO" id="GO:0008270">
    <property type="term" value="F:zinc ion binding"/>
    <property type="evidence" value="ECO:0007669"/>
    <property type="project" value="UniProtKB-KW"/>
</dbReference>
<evidence type="ECO:0000256" key="3">
    <source>
        <dbReference type="ARBA" id="ARBA00022490"/>
    </source>
</evidence>
<dbReference type="InterPro" id="IPR002893">
    <property type="entry name" value="Znf_MYND"/>
</dbReference>
<dbReference type="Proteomes" id="UP000179920">
    <property type="component" value="Chromosome VI"/>
</dbReference>
<dbReference type="GO" id="GO:1990304">
    <property type="term" value="C:MUB1-RAD6-UBR2 ubiquitin ligase complex"/>
    <property type="evidence" value="ECO:0007669"/>
    <property type="project" value="TreeGrafter"/>
</dbReference>
<proteinExistence type="inferred from homology"/>
<keyword evidence="4" id="KW-0479">Metal-binding</keyword>
<feature type="compositionally biased region" description="Basic and acidic residues" evidence="8">
    <location>
        <begin position="859"/>
        <end position="874"/>
    </location>
</feature>
<organism evidence="10 11">
    <name type="scientific">Ustilago bromivora</name>
    <dbReference type="NCBI Taxonomy" id="307758"/>
    <lineage>
        <taxon>Eukaryota</taxon>
        <taxon>Fungi</taxon>
        <taxon>Dikarya</taxon>
        <taxon>Basidiomycota</taxon>
        <taxon>Ustilaginomycotina</taxon>
        <taxon>Ustilaginomycetes</taxon>
        <taxon>Ustilaginales</taxon>
        <taxon>Ustilaginaceae</taxon>
        <taxon>Ustilago</taxon>
    </lineage>
</organism>
<sequence>MRESNFCNPAQNKASVCISSAVYDRRAIDCTATLPLINSLNHLAYLTSTSPRIREMVTLDGGLERLIRILRSVPKTPSPQLRAFSMKEMQAVWKWSLAFQCVVNIGVRGSESVRTRVVEAGMVPVTIRVLESYLRSMDRLKDERRKEALLHHQRHEARHEDRSSRDRIEVAASTSHAHLSPVDHERTRRTHAAQDTLASQAPIRSTHAHYTDATYAVPNATVEPTHAAHYAPAQPSRIASSNTQGQLLTETRPTTPLEDPVSARRSSVLVGMEVQSSVDDFLPPQASPMPVVDANEAHGTMPLIESIDPLSLSSGGASSVGPDGTPRALSSAQADGGSLAGVNSSEDLRNHAAEASGSGSDGAEDAEMFADDADDSEVDAVQSSATRSVDSDHMLISSQNAVDADEDVEERRTPRPARRALAPLTSQDSPLRSAQSYITPNRPTNAVAPPLFERQDTVRPSRDYSAASGSRDTVSTNLASTALAAQVGSQEAAADHRNSAFDYHQQQHRQPQLYNEEAPQAQVQHQQQPQQPQQHQHHPHHHHHHHHHHHAHQTTDVPANTTQHHQDTRQLHHHHHHHQHQHQHQHRHATARDDARTAVPRNAQPTADAAAAHPAVVQLSHLADNNARNGIDVVYREEEVLLSLQLLAYLSKYAHVRILFHSSDFTGASLMGPMDTLNEELEQATKRNKSWDPSEPPRRNVFSIAEKFTLRSSRSNSAAYPAPRLSMEIQYWAGVIMRNACRKDESRGGIRQCANMLCGKWEEYPREFAKCRRCRKAKYCSKQCQSKGWQMGHRYWCSAKTDDNEAKDKEREKASDPHRVGGQEDGRDPAAAAPHIVPMAANAADTAGFAAEIPTEPVDVLRDPRTQGRTRPEDVDIDGLDDNRTRGRRWQDGGEARPQGTPISDTLRNVQTPGGHYTHAGASADPLAEIRARFRMDRSQDQPGPSQAGANALVEPQRGGPSQMHRHVSSSSSSVDMVPEQRHAVSASEDDETWMNGPSSQGPRAPHLGMMPSPYADATTAGEPSTSTWFASGRGAINGSVPGPSGQFASNTLSPSRTSLIYSPAQAPRSSLRNVLPGSMGLPSTMMLQDLRDRRVTSLASLDTVDGSDISEDETERRLAQTQGILPAFAAAAAAAGLRTREGEIPPQAPQRTDLAGRPLPPPVIASQNGEEDELALGGRATPGAAGEQDFATGEIDQMLGHWATRRPAGMGMQHRIAEVRAEASSPERSLSPEAGAPGENTEMAMGARSDDEELGATSRATRYAGLYGQAPFHPGMVRGQTPQPHHRLHQQRSASGFSQFAGHGTRFGYGESMGETSTLQGYRPSMVSSPLAQTPVRRTSGQDVNEPSASNIVSGLEQAAQHLSAVQRRPMSSRSSLVSGDGYEGEDVAMMNDTASEQEISSSAHSRLASFEDEVLDDADDRDDISMEL</sequence>
<feature type="compositionally biased region" description="Acidic residues" evidence="8">
    <location>
        <begin position="1412"/>
        <end position="1430"/>
    </location>
</feature>
<feature type="compositionally biased region" description="Basic and acidic residues" evidence="8">
    <location>
        <begin position="803"/>
        <end position="828"/>
    </location>
</feature>
<dbReference type="OrthoDB" id="5594178at2759"/>
<evidence type="ECO:0000256" key="8">
    <source>
        <dbReference type="SAM" id="MobiDB-lite"/>
    </source>
</evidence>
<keyword evidence="3" id="KW-0963">Cytoplasm</keyword>
<feature type="region of interest" description="Disordered" evidence="8">
    <location>
        <begin position="937"/>
        <end position="1052"/>
    </location>
</feature>
<evidence type="ECO:0000256" key="1">
    <source>
        <dbReference type="ARBA" id="ARBA00004496"/>
    </source>
</evidence>
<evidence type="ECO:0000256" key="5">
    <source>
        <dbReference type="ARBA" id="ARBA00022771"/>
    </source>
</evidence>
<evidence type="ECO:0000313" key="11">
    <source>
        <dbReference type="Proteomes" id="UP000179920"/>
    </source>
</evidence>
<feature type="region of interest" description="Disordered" evidence="8">
    <location>
        <begin position="307"/>
        <end position="344"/>
    </location>
</feature>
<feature type="region of interest" description="Disordered" evidence="8">
    <location>
        <begin position="489"/>
        <end position="612"/>
    </location>
</feature>
<keyword evidence="5 7" id="KW-0863">Zinc-finger</keyword>
<evidence type="ECO:0000256" key="7">
    <source>
        <dbReference type="PROSITE-ProRule" id="PRU00134"/>
    </source>
</evidence>
<dbReference type="EMBL" id="LT558122">
    <property type="protein sequence ID" value="SAM81911.1"/>
    <property type="molecule type" value="Genomic_DNA"/>
</dbReference>
<feature type="compositionally biased region" description="Low complexity" evidence="8">
    <location>
        <begin position="518"/>
        <end position="534"/>
    </location>
</feature>
<dbReference type="GO" id="GO:0007163">
    <property type="term" value="P:establishment or maintenance of cell polarity"/>
    <property type="evidence" value="ECO:0007669"/>
    <property type="project" value="TreeGrafter"/>
</dbReference>
<feature type="region of interest" description="Disordered" evidence="8">
    <location>
        <begin position="373"/>
        <end position="474"/>
    </location>
</feature>
<feature type="region of interest" description="Disordered" evidence="8">
    <location>
        <begin position="1366"/>
        <end position="1430"/>
    </location>
</feature>
<evidence type="ECO:0000313" key="10">
    <source>
        <dbReference type="EMBL" id="SAM81911.1"/>
    </source>
</evidence>
<feature type="compositionally biased region" description="Low complexity" evidence="8">
    <location>
        <begin position="597"/>
        <end position="612"/>
    </location>
</feature>
<feature type="compositionally biased region" description="Basic and acidic residues" evidence="8">
    <location>
        <begin position="881"/>
        <end position="895"/>
    </location>
</feature>
<feature type="region of interest" description="Disordered" evidence="8">
    <location>
        <begin position="150"/>
        <end position="196"/>
    </location>
</feature>
<accession>A0A1K0G3B3</accession>
<dbReference type="PANTHER" id="PTHR47442">
    <property type="entry name" value="MYND-TYPE ZINC FINGER PROTEIN MUB1"/>
    <property type="match status" value="1"/>
</dbReference>
<dbReference type="PANTHER" id="PTHR47442:SF1">
    <property type="entry name" value="MYND-TYPE ZINC FINGER PROTEIN MUB1"/>
    <property type="match status" value="1"/>
</dbReference>
<dbReference type="GO" id="GO:0006511">
    <property type="term" value="P:ubiquitin-dependent protein catabolic process"/>
    <property type="evidence" value="ECO:0007669"/>
    <property type="project" value="TreeGrafter"/>
</dbReference>
<feature type="domain" description="MYND-type" evidence="9">
    <location>
        <begin position="755"/>
        <end position="797"/>
    </location>
</feature>
<evidence type="ECO:0000256" key="6">
    <source>
        <dbReference type="ARBA" id="ARBA00022833"/>
    </source>
</evidence>
<evidence type="ECO:0000259" key="9">
    <source>
        <dbReference type="PROSITE" id="PS50865"/>
    </source>
</evidence>
<feature type="region of interest" description="Disordered" evidence="8">
    <location>
        <begin position="1137"/>
        <end position="1167"/>
    </location>
</feature>
<protein>
    <submittedName>
        <fullName evidence="10">Related to SamB protein</fullName>
    </submittedName>
</protein>
<feature type="compositionally biased region" description="Polar residues" evidence="8">
    <location>
        <begin position="901"/>
        <end position="912"/>
    </location>
</feature>
<gene>
    <name evidence="10" type="ORF">UBRO_04136</name>
</gene>
<dbReference type="Pfam" id="PF01753">
    <property type="entry name" value="zf-MYND"/>
    <property type="match status" value="1"/>
</dbReference>
<feature type="compositionally biased region" description="Basic residues" evidence="8">
    <location>
        <begin position="535"/>
        <end position="552"/>
    </location>
</feature>
<feature type="compositionally biased region" description="Polar residues" evidence="8">
    <location>
        <begin position="1394"/>
        <end position="1406"/>
    </location>
</feature>
<evidence type="ECO:0000256" key="2">
    <source>
        <dbReference type="ARBA" id="ARBA00010655"/>
    </source>
</evidence>
<dbReference type="SUPFAM" id="SSF144232">
    <property type="entry name" value="HIT/MYND zinc finger-like"/>
    <property type="match status" value="1"/>
</dbReference>
<dbReference type="Gene3D" id="6.10.140.2220">
    <property type="match status" value="1"/>
</dbReference>